<evidence type="ECO:0000313" key="4">
    <source>
        <dbReference type="Proteomes" id="UP000606653"/>
    </source>
</evidence>
<sequence>MDVAHVNPFIDSFMNVMPQLGFTDVRKGGLGVKGQELNCSGVIILVGIVGTLKGNVVYLIDEENAKKIASTMMMGMPVEQLDDMARSALSELSNMLTATAATGFANLGVNIDISTPTLLSGENVSVKMSSKQVLSLQLLANDVPVEVLISFES</sequence>
<dbReference type="SUPFAM" id="SSF103039">
    <property type="entry name" value="CheC-like"/>
    <property type="match status" value="1"/>
</dbReference>
<feature type="domain" description="Chemotaxis phosphatase CheX-like" evidence="2">
    <location>
        <begin position="42"/>
        <end position="132"/>
    </location>
</feature>
<gene>
    <name evidence="3" type="primary">cheX</name>
    <name evidence="3" type="ORF">GCM10010969_07120</name>
</gene>
<comment type="caution">
    <text evidence="3">The sequence shown here is derived from an EMBL/GenBank/DDBJ whole genome shotgun (WGS) entry which is preliminary data.</text>
</comment>
<dbReference type="InterPro" id="IPR038756">
    <property type="entry name" value="CheX-like"/>
</dbReference>
<dbReference type="InterPro" id="IPR028976">
    <property type="entry name" value="CheC-like_sf"/>
</dbReference>
<dbReference type="Proteomes" id="UP000606653">
    <property type="component" value="Unassembled WGS sequence"/>
</dbReference>
<evidence type="ECO:0000313" key="3">
    <source>
        <dbReference type="EMBL" id="GGN93421.1"/>
    </source>
</evidence>
<proteinExistence type="predicted"/>
<dbReference type="PANTHER" id="PTHR39452:SF1">
    <property type="entry name" value="CHEY-P PHOSPHATASE CHEX"/>
    <property type="match status" value="1"/>
</dbReference>
<name>A0ABQ2KUS9_9BACL</name>
<dbReference type="CDD" id="cd17906">
    <property type="entry name" value="CheX"/>
    <property type="match status" value="1"/>
</dbReference>
<evidence type="ECO:0000256" key="1">
    <source>
        <dbReference type="ARBA" id="ARBA00022500"/>
    </source>
</evidence>
<dbReference type="InterPro" id="IPR028051">
    <property type="entry name" value="CheX-like_dom"/>
</dbReference>
<protein>
    <submittedName>
        <fullName evidence="3">Chemotaxis protein CheX</fullName>
    </submittedName>
</protein>
<organism evidence="3 4">
    <name type="scientific">Saccharibacillus kuerlensis</name>
    <dbReference type="NCBI Taxonomy" id="459527"/>
    <lineage>
        <taxon>Bacteria</taxon>
        <taxon>Bacillati</taxon>
        <taxon>Bacillota</taxon>
        <taxon>Bacilli</taxon>
        <taxon>Bacillales</taxon>
        <taxon>Paenibacillaceae</taxon>
        <taxon>Saccharibacillus</taxon>
    </lineage>
</organism>
<keyword evidence="1" id="KW-0145">Chemotaxis</keyword>
<dbReference type="EMBL" id="BMLN01000002">
    <property type="protein sequence ID" value="GGN93421.1"/>
    <property type="molecule type" value="Genomic_DNA"/>
</dbReference>
<dbReference type="PANTHER" id="PTHR39452">
    <property type="entry name" value="CHEY-P PHOSPHATASE CHEX"/>
    <property type="match status" value="1"/>
</dbReference>
<dbReference type="Gene3D" id="3.40.1550.10">
    <property type="entry name" value="CheC-like"/>
    <property type="match status" value="1"/>
</dbReference>
<dbReference type="RefSeq" id="WP_018976810.1">
    <property type="nucleotide sequence ID" value="NZ_BMLN01000002.1"/>
</dbReference>
<accession>A0ABQ2KUS9</accession>
<reference evidence="4" key="1">
    <citation type="journal article" date="2019" name="Int. J. Syst. Evol. Microbiol.">
        <title>The Global Catalogue of Microorganisms (GCM) 10K type strain sequencing project: providing services to taxonomists for standard genome sequencing and annotation.</title>
        <authorList>
            <consortium name="The Broad Institute Genomics Platform"/>
            <consortium name="The Broad Institute Genome Sequencing Center for Infectious Disease"/>
            <person name="Wu L."/>
            <person name="Ma J."/>
        </authorList>
    </citation>
    <scope>NUCLEOTIDE SEQUENCE [LARGE SCALE GENOMIC DNA]</scope>
    <source>
        <strain evidence="4">CGMCC 1.6964</strain>
    </source>
</reference>
<evidence type="ECO:0000259" key="2">
    <source>
        <dbReference type="Pfam" id="PF13690"/>
    </source>
</evidence>
<keyword evidence="4" id="KW-1185">Reference proteome</keyword>
<dbReference type="Pfam" id="PF13690">
    <property type="entry name" value="CheX"/>
    <property type="match status" value="1"/>
</dbReference>